<dbReference type="AlphaFoldDB" id="A0A0A9FDK3"/>
<evidence type="ECO:0000313" key="2">
    <source>
        <dbReference type="EMBL" id="JAE10437.1"/>
    </source>
</evidence>
<feature type="region of interest" description="Disordered" evidence="1">
    <location>
        <begin position="1"/>
        <end position="33"/>
    </location>
</feature>
<accession>A0A0A9FDK3</accession>
<reference evidence="2" key="1">
    <citation type="submission" date="2014-09" db="EMBL/GenBank/DDBJ databases">
        <authorList>
            <person name="Magalhaes I.L.F."/>
            <person name="Oliveira U."/>
            <person name="Santos F.R."/>
            <person name="Vidigal T.H.D.A."/>
            <person name="Brescovit A.D."/>
            <person name="Santos A.J."/>
        </authorList>
    </citation>
    <scope>NUCLEOTIDE SEQUENCE</scope>
    <source>
        <tissue evidence="2">Shoot tissue taken approximately 20 cm above the soil surface</tissue>
    </source>
</reference>
<feature type="compositionally biased region" description="Basic and acidic residues" evidence="1">
    <location>
        <begin position="14"/>
        <end position="33"/>
    </location>
</feature>
<protein>
    <submittedName>
        <fullName evidence="2">Uncharacterized protein</fullName>
    </submittedName>
</protein>
<dbReference type="EMBL" id="GBRH01187459">
    <property type="protein sequence ID" value="JAE10437.1"/>
    <property type="molecule type" value="Transcribed_RNA"/>
</dbReference>
<proteinExistence type="predicted"/>
<evidence type="ECO:0000256" key="1">
    <source>
        <dbReference type="SAM" id="MobiDB-lite"/>
    </source>
</evidence>
<name>A0A0A9FDK3_ARUDO</name>
<sequence>MAHSSLVQAPLRQTGEKGVKGHWSKDWQKSLRL</sequence>
<reference evidence="2" key="2">
    <citation type="journal article" date="2015" name="Data Brief">
        <title>Shoot transcriptome of the giant reed, Arundo donax.</title>
        <authorList>
            <person name="Barrero R.A."/>
            <person name="Guerrero F.D."/>
            <person name="Moolhuijzen P."/>
            <person name="Goolsby J.A."/>
            <person name="Tidwell J."/>
            <person name="Bellgard S.E."/>
            <person name="Bellgard M.I."/>
        </authorList>
    </citation>
    <scope>NUCLEOTIDE SEQUENCE</scope>
    <source>
        <tissue evidence="2">Shoot tissue taken approximately 20 cm above the soil surface</tissue>
    </source>
</reference>
<organism evidence="2">
    <name type="scientific">Arundo donax</name>
    <name type="common">Giant reed</name>
    <name type="synonym">Donax arundinaceus</name>
    <dbReference type="NCBI Taxonomy" id="35708"/>
    <lineage>
        <taxon>Eukaryota</taxon>
        <taxon>Viridiplantae</taxon>
        <taxon>Streptophyta</taxon>
        <taxon>Embryophyta</taxon>
        <taxon>Tracheophyta</taxon>
        <taxon>Spermatophyta</taxon>
        <taxon>Magnoliopsida</taxon>
        <taxon>Liliopsida</taxon>
        <taxon>Poales</taxon>
        <taxon>Poaceae</taxon>
        <taxon>PACMAD clade</taxon>
        <taxon>Arundinoideae</taxon>
        <taxon>Arundineae</taxon>
        <taxon>Arundo</taxon>
    </lineage>
</organism>